<comment type="caution">
    <text evidence="1">The sequence shown here is derived from an EMBL/GenBank/DDBJ whole genome shotgun (WGS) entry which is preliminary data.</text>
</comment>
<dbReference type="NCBIfam" id="TIGR01571">
    <property type="entry name" value="A_thal_Cys_rich"/>
    <property type="match status" value="1"/>
</dbReference>
<dbReference type="AlphaFoldDB" id="A0AAE8N2C2"/>
<sequence length="177" mass="19637">MAAQAPAQPGPIDNKDVQEWTERFNQVLAQPGEVINSKSPEDSQPWYSGLFSCFNPIDTCLITWCLPCVTFGKTHHRMRKNANLEGYQPVNTSCLLFCGSSCVGLVLIPMAMQRMDVRAKYNLQGNCLSDLAISCLCGCCSMVQQDKEVEYREGLLAGAVKDQYQAPQEGMSYPVKQ</sequence>
<organism evidence="1 2">
    <name type="scientific">Cephalotrichum gorgonifer</name>
    <dbReference type="NCBI Taxonomy" id="2041049"/>
    <lineage>
        <taxon>Eukaryota</taxon>
        <taxon>Fungi</taxon>
        <taxon>Dikarya</taxon>
        <taxon>Ascomycota</taxon>
        <taxon>Pezizomycotina</taxon>
        <taxon>Sordariomycetes</taxon>
        <taxon>Hypocreomycetidae</taxon>
        <taxon>Microascales</taxon>
        <taxon>Microascaceae</taxon>
        <taxon>Cephalotrichum</taxon>
    </lineage>
</organism>
<reference evidence="1" key="1">
    <citation type="submission" date="2018-03" db="EMBL/GenBank/DDBJ databases">
        <authorList>
            <person name="Guldener U."/>
        </authorList>
    </citation>
    <scope>NUCLEOTIDE SEQUENCE</scope>
</reference>
<dbReference type="InterPro" id="IPR006461">
    <property type="entry name" value="PLAC_motif_containing"/>
</dbReference>
<accession>A0AAE8N2C2</accession>
<dbReference type="PANTHER" id="PTHR15907">
    <property type="entry name" value="DUF614 FAMILY PROTEIN-RELATED"/>
    <property type="match status" value="1"/>
</dbReference>
<keyword evidence="2" id="KW-1185">Reference proteome</keyword>
<gene>
    <name evidence="1" type="ORF">DNG_07822</name>
</gene>
<name>A0AAE8N2C2_9PEZI</name>
<evidence type="ECO:0000313" key="1">
    <source>
        <dbReference type="EMBL" id="SPO05136.1"/>
    </source>
</evidence>
<protein>
    <submittedName>
        <fullName evidence="1">Related to DUF614 domain protein</fullName>
    </submittedName>
</protein>
<dbReference type="EMBL" id="ONZQ02000012">
    <property type="protein sequence ID" value="SPO05136.1"/>
    <property type="molecule type" value="Genomic_DNA"/>
</dbReference>
<proteinExistence type="predicted"/>
<dbReference type="Pfam" id="PF04749">
    <property type="entry name" value="PLAC8"/>
    <property type="match status" value="1"/>
</dbReference>
<evidence type="ECO:0000313" key="2">
    <source>
        <dbReference type="Proteomes" id="UP001187682"/>
    </source>
</evidence>
<dbReference type="Proteomes" id="UP001187682">
    <property type="component" value="Unassembled WGS sequence"/>
</dbReference>